<comment type="caution">
    <text evidence="1">The sequence shown here is derived from an EMBL/GenBank/DDBJ whole genome shotgun (WGS) entry which is preliminary data.</text>
</comment>
<accession>A0ABS0HZV4</accession>
<evidence type="ECO:0000313" key="2">
    <source>
        <dbReference type="Proteomes" id="UP000618931"/>
    </source>
</evidence>
<gene>
    <name evidence="1" type="ORF">I2H31_03570</name>
</gene>
<dbReference type="RefSeq" id="WP_196291613.1">
    <property type="nucleotide sequence ID" value="NZ_JADQDM010000001.1"/>
</dbReference>
<name>A0ABS0HZV4_9BACT</name>
<proteinExistence type="predicted"/>
<dbReference type="Proteomes" id="UP000618931">
    <property type="component" value="Unassembled WGS sequence"/>
</dbReference>
<keyword evidence="2" id="KW-1185">Reference proteome</keyword>
<organism evidence="1 2">
    <name type="scientific">Hymenobacter ruricola</name>
    <dbReference type="NCBI Taxonomy" id="2791023"/>
    <lineage>
        <taxon>Bacteria</taxon>
        <taxon>Pseudomonadati</taxon>
        <taxon>Bacteroidota</taxon>
        <taxon>Cytophagia</taxon>
        <taxon>Cytophagales</taxon>
        <taxon>Hymenobacteraceae</taxon>
        <taxon>Hymenobacter</taxon>
    </lineage>
</organism>
<evidence type="ECO:0000313" key="1">
    <source>
        <dbReference type="EMBL" id="MBF9220174.1"/>
    </source>
</evidence>
<dbReference type="EMBL" id="JADQDM010000001">
    <property type="protein sequence ID" value="MBF9220174.1"/>
    <property type="molecule type" value="Genomic_DNA"/>
</dbReference>
<protein>
    <submittedName>
        <fullName evidence="1">Uncharacterized protein</fullName>
    </submittedName>
</protein>
<reference evidence="1 2" key="1">
    <citation type="submission" date="2020-11" db="EMBL/GenBank/DDBJ databases">
        <authorList>
            <person name="Kim M.K."/>
        </authorList>
    </citation>
    <scope>NUCLEOTIDE SEQUENCE [LARGE SCALE GENOMIC DNA]</scope>
    <source>
        <strain evidence="1 2">BT662</strain>
    </source>
</reference>
<sequence length="116" mass="11698">MNTPSSQGSLGNSQLDLTLGALRGGLPNAADIAGENIAGWIKTLQGNAQLAPIATELQRLHDLLRSGTADAATLARSLATLGEHTTKAAASATPDAQDKLRELGEVLSTAAGQLGG</sequence>